<evidence type="ECO:0000313" key="3">
    <source>
        <dbReference type="Proteomes" id="UP000326396"/>
    </source>
</evidence>
<organism evidence="2 3">
    <name type="scientific">Mikania micrantha</name>
    <name type="common">bitter vine</name>
    <dbReference type="NCBI Taxonomy" id="192012"/>
    <lineage>
        <taxon>Eukaryota</taxon>
        <taxon>Viridiplantae</taxon>
        <taxon>Streptophyta</taxon>
        <taxon>Embryophyta</taxon>
        <taxon>Tracheophyta</taxon>
        <taxon>Spermatophyta</taxon>
        <taxon>Magnoliopsida</taxon>
        <taxon>eudicotyledons</taxon>
        <taxon>Gunneridae</taxon>
        <taxon>Pentapetalae</taxon>
        <taxon>asterids</taxon>
        <taxon>campanulids</taxon>
        <taxon>Asterales</taxon>
        <taxon>Asteraceae</taxon>
        <taxon>Asteroideae</taxon>
        <taxon>Heliantheae alliance</taxon>
        <taxon>Eupatorieae</taxon>
        <taxon>Mikania</taxon>
    </lineage>
</organism>
<name>A0A5N6LHY7_9ASTR</name>
<dbReference type="AlphaFoldDB" id="A0A5N6LHY7"/>
<feature type="region of interest" description="Disordered" evidence="1">
    <location>
        <begin position="72"/>
        <end position="107"/>
    </location>
</feature>
<evidence type="ECO:0000313" key="2">
    <source>
        <dbReference type="EMBL" id="KAD1527667.1"/>
    </source>
</evidence>
<comment type="caution">
    <text evidence="2">The sequence shown here is derived from an EMBL/GenBank/DDBJ whole genome shotgun (WGS) entry which is preliminary data.</text>
</comment>
<dbReference type="EMBL" id="SZYD01000703">
    <property type="protein sequence ID" value="KAD1527667.1"/>
    <property type="molecule type" value="Genomic_DNA"/>
</dbReference>
<dbReference type="Proteomes" id="UP000326396">
    <property type="component" value="Unassembled WGS sequence"/>
</dbReference>
<accession>A0A5N6LHY7</accession>
<proteinExistence type="predicted"/>
<keyword evidence="3" id="KW-1185">Reference proteome</keyword>
<feature type="compositionally biased region" description="Basic residues" evidence="1">
    <location>
        <begin position="84"/>
        <end position="100"/>
    </location>
</feature>
<dbReference type="OrthoDB" id="1713912at2759"/>
<sequence>MPRLNGELVHGSDGGDILGLGLDRVAKPEVEVQEDARRVKLLMKSSEGSDMSILCLLLLVLLMESADTIDSEHQRKQHGMGVARKLKRQRLADKSHKKSHLGSELKKPFAGYSHAKGVVQEIM</sequence>
<gene>
    <name evidence="2" type="ORF">E3N88_42676</name>
</gene>
<protein>
    <submittedName>
        <fullName evidence="2">Uncharacterized protein</fullName>
    </submittedName>
</protein>
<evidence type="ECO:0000256" key="1">
    <source>
        <dbReference type="SAM" id="MobiDB-lite"/>
    </source>
</evidence>
<reference evidence="2 3" key="1">
    <citation type="submission" date="2019-05" db="EMBL/GenBank/DDBJ databases">
        <title>Mikania micrantha, genome provides insights into the molecular mechanism of rapid growth.</title>
        <authorList>
            <person name="Liu B."/>
        </authorList>
    </citation>
    <scope>NUCLEOTIDE SEQUENCE [LARGE SCALE GENOMIC DNA]</scope>
    <source>
        <strain evidence="2">NLD-2019</strain>
        <tissue evidence="2">Leaf</tissue>
    </source>
</reference>